<comment type="subcellular location">
    <subcellularLocation>
        <location evidence="1">Membrane</location>
    </subcellularLocation>
</comment>
<evidence type="ECO:0000313" key="11">
    <source>
        <dbReference type="EMBL" id="SFI36281.1"/>
    </source>
</evidence>
<evidence type="ECO:0000256" key="6">
    <source>
        <dbReference type="ARBA" id="ARBA00023136"/>
    </source>
</evidence>
<dbReference type="PANTHER" id="PTHR37820:SF1">
    <property type="entry name" value="CELL DIVISION PROTEIN FTSQ"/>
    <property type="match status" value="1"/>
</dbReference>
<dbReference type="RefSeq" id="WP_081782680.1">
    <property type="nucleotide sequence ID" value="NZ_BKAH01000008.1"/>
</dbReference>
<evidence type="ECO:0000256" key="8">
    <source>
        <dbReference type="SAM" id="MobiDB-lite"/>
    </source>
</evidence>
<evidence type="ECO:0000256" key="3">
    <source>
        <dbReference type="ARBA" id="ARBA00022618"/>
    </source>
</evidence>
<keyword evidence="7" id="KW-0131">Cell cycle</keyword>
<feature type="domain" description="POTRA" evidence="10">
    <location>
        <begin position="119"/>
        <end position="187"/>
    </location>
</feature>
<feature type="transmembrane region" description="Helical" evidence="9">
    <location>
        <begin position="94"/>
        <end position="115"/>
    </location>
</feature>
<dbReference type="Gene3D" id="3.10.20.310">
    <property type="entry name" value="membrane protein fhac"/>
    <property type="match status" value="1"/>
</dbReference>
<feature type="region of interest" description="Disordered" evidence="8">
    <location>
        <begin position="1"/>
        <end position="23"/>
    </location>
</feature>
<dbReference type="InterPro" id="IPR013685">
    <property type="entry name" value="POTRA_FtsQ_type"/>
</dbReference>
<sequence length="314" mass="32771">MRRPSPLPPPPPAAEPRGRVDLDETAPIEPLWFEEAATRRPDEIAPVVPLTADAGTGGDDRIGVRDVWAAARARRRTLRAEVRRFTVRQRRRRMVWLTVGVALAALILGTLGAAYSPLFAVQKVSVVGASTLDAAAVETALADQIGTPLPLVDSSEVKAALVAFPLVESYAIEARPPHELIIRIVERTPIGSVPSAAGWTLVDAAGVALSTTPEPPADHPTLEIAGGVGSKAFTAAGTVFRALPDDIRAQVTGISATTANDVTLTLGGTGTTVVWGNADDSARKAIVLAQTMISLPPSAVGTYDVSSPAAVVVR</sequence>
<evidence type="ECO:0000313" key="12">
    <source>
        <dbReference type="EMBL" id="TXK08724.1"/>
    </source>
</evidence>
<name>A0A5C8HSF4_9MICO</name>
<evidence type="ECO:0000256" key="7">
    <source>
        <dbReference type="ARBA" id="ARBA00023306"/>
    </source>
</evidence>
<reference evidence="11 13" key="1">
    <citation type="submission" date="2016-10" db="EMBL/GenBank/DDBJ databases">
        <authorList>
            <person name="Varghese N."/>
            <person name="Submissions S."/>
        </authorList>
    </citation>
    <scope>NUCLEOTIDE SEQUENCE [LARGE SCALE GENOMIC DNA]</scope>
    <source>
        <strain evidence="11 13">UNC380MFSha3.1</strain>
    </source>
</reference>
<dbReference type="Proteomes" id="UP000321949">
    <property type="component" value="Unassembled WGS sequence"/>
</dbReference>
<proteinExistence type="predicted"/>
<dbReference type="EMBL" id="VRSX01000007">
    <property type="protein sequence ID" value="TXK08724.1"/>
    <property type="molecule type" value="Genomic_DNA"/>
</dbReference>
<dbReference type="PROSITE" id="PS51779">
    <property type="entry name" value="POTRA"/>
    <property type="match status" value="1"/>
</dbReference>
<dbReference type="GO" id="GO:0051301">
    <property type="term" value="P:cell division"/>
    <property type="evidence" value="ECO:0007669"/>
    <property type="project" value="UniProtKB-KW"/>
</dbReference>
<feature type="compositionally biased region" description="Pro residues" evidence="8">
    <location>
        <begin position="1"/>
        <end position="14"/>
    </location>
</feature>
<dbReference type="GO" id="GO:0005886">
    <property type="term" value="C:plasma membrane"/>
    <property type="evidence" value="ECO:0007669"/>
    <property type="project" value="TreeGrafter"/>
</dbReference>
<dbReference type="InterPro" id="IPR034746">
    <property type="entry name" value="POTRA"/>
</dbReference>
<comment type="caution">
    <text evidence="12">The sequence shown here is derived from an EMBL/GenBank/DDBJ whole genome shotgun (WGS) entry which is preliminary data.</text>
</comment>
<evidence type="ECO:0000313" key="13">
    <source>
        <dbReference type="Proteomes" id="UP000198702"/>
    </source>
</evidence>
<evidence type="ECO:0000256" key="1">
    <source>
        <dbReference type="ARBA" id="ARBA00004370"/>
    </source>
</evidence>
<dbReference type="InterPro" id="IPR050487">
    <property type="entry name" value="FtsQ_DivIB"/>
</dbReference>
<dbReference type="PANTHER" id="PTHR37820">
    <property type="entry name" value="CELL DIVISION PROTEIN DIVIB"/>
    <property type="match status" value="1"/>
</dbReference>
<evidence type="ECO:0000313" key="14">
    <source>
        <dbReference type="Proteomes" id="UP000321949"/>
    </source>
</evidence>
<evidence type="ECO:0000259" key="10">
    <source>
        <dbReference type="PROSITE" id="PS51779"/>
    </source>
</evidence>
<evidence type="ECO:0000256" key="9">
    <source>
        <dbReference type="SAM" id="Phobius"/>
    </source>
</evidence>
<keyword evidence="4 9" id="KW-0812">Transmembrane</keyword>
<gene>
    <name evidence="12" type="ORF">FVP74_13590</name>
    <name evidence="11" type="ORF">SAMN04487751_1396</name>
</gene>
<reference evidence="12 14" key="2">
    <citation type="submission" date="2019-08" db="EMBL/GenBank/DDBJ databases">
        <authorList>
            <person name="Dong K."/>
        </authorList>
    </citation>
    <scope>NUCLEOTIDE SEQUENCE [LARGE SCALE GENOMIC DNA]</scope>
    <source>
        <strain evidence="12 14">K-1</strain>
    </source>
</reference>
<dbReference type="AlphaFoldDB" id="A0A5C8HSF4"/>
<keyword evidence="14" id="KW-1185">Reference proteome</keyword>
<organism evidence="12 14">
    <name type="scientific">Microbacterium saccharophilum</name>
    <dbReference type="NCBI Taxonomy" id="1213358"/>
    <lineage>
        <taxon>Bacteria</taxon>
        <taxon>Bacillati</taxon>
        <taxon>Actinomycetota</taxon>
        <taxon>Actinomycetes</taxon>
        <taxon>Micrococcales</taxon>
        <taxon>Microbacteriaceae</taxon>
        <taxon>Microbacterium</taxon>
    </lineage>
</organism>
<evidence type="ECO:0000256" key="5">
    <source>
        <dbReference type="ARBA" id="ARBA00022989"/>
    </source>
</evidence>
<keyword evidence="2" id="KW-1003">Cell membrane</keyword>
<protein>
    <submittedName>
        <fullName evidence="11">Cell division protein FtsQ</fullName>
    </submittedName>
    <submittedName>
        <fullName evidence="12">FtsQ-type POTRA domain-containing protein</fullName>
    </submittedName>
</protein>
<evidence type="ECO:0000256" key="2">
    <source>
        <dbReference type="ARBA" id="ARBA00022475"/>
    </source>
</evidence>
<dbReference type="Pfam" id="PF08478">
    <property type="entry name" value="POTRA_1"/>
    <property type="match status" value="1"/>
</dbReference>
<dbReference type="EMBL" id="FOQZ01000001">
    <property type="protein sequence ID" value="SFI36281.1"/>
    <property type="molecule type" value="Genomic_DNA"/>
</dbReference>
<evidence type="ECO:0000256" key="4">
    <source>
        <dbReference type="ARBA" id="ARBA00022692"/>
    </source>
</evidence>
<dbReference type="OrthoDB" id="4793367at2"/>
<dbReference type="Proteomes" id="UP000198702">
    <property type="component" value="Unassembled WGS sequence"/>
</dbReference>
<accession>A0A5C8HSF4</accession>
<keyword evidence="3 11" id="KW-0132">Cell division</keyword>
<keyword evidence="5 9" id="KW-1133">Transmembrane helix</keyword>
<keyword evidence="6 9" id="KW-0472">Membrane</keyword>